<organism evidence="1 2">
    <name type="scientific">Neogemmobacter tilapiae</name>
    <dbReference type="NCBI Taxonomy" id="875041"/>
    <lineage>
        <taxon>Bacteria</taxon>
        <taxon>Pseudomonadati</taxon>
        <taxon>Pseudomonadota</taxon>
        <taxon>Alphaproteobacteria</taxon>
        <taxon>Rhodobacterales</taxon>
        <taxon>Paracoccaceae</taxon>
        <taxon>Neogemmobacter</taxon>
    </lineage>
</organism>
<reference evidence="1" key="1">
    <citation type="journal article" date="2014" name="Int. J. Syst. Evol. Microbiol.">
        <title>Complete genome sequence of Corynebacterium casei LMG S-19264T (=DSM 44701T), isolated from a smear-ripened cheese.</title>
        <authorList>
            <consortium name="US DOE Joint Genome Institute (JGI-PGF)"/>
            <person name="Walter F."/>
            <person name="Albersmeier A."/>
            <person name="Kalinowski J."/>
            <person name="Ruckert C."/>
        </authorList>
    </citation>
    <scope>NUCLEOTIDE SEQUENCE</scope>
    <source>
        <strain evidence="1">KCTC 23310</strain>
    </source>
</reference>
<evidence type="ECO:0000313" key="2">
    <source>
        <dbReference type="Proteomes" id="UP000638981"/>
    </source>
</evidence>
<keyword evidence="2" id="KW-1185">Reference proteome</keyword>
<accession>A0A918WMA7</accession>
<gene>
    <name evidence="1" type="ORF">GCM10007315_23710</name>
</gene>
<dbReference type="SUPFAM" id="SSF51197">
    <property type="entry name" value="Clavaminate synthase-like"/>
    <property type="match status" value="1"/>
</dbReference>
<name>A0A918WMA7_9RHOB</name>
<comment type="caution">
    <text evidence="1">The sequence shown here is derived from an EMBL/GenBank/DDBJ whole genome shotgun (WGS) entry which is preliminary data.</text>
</comment>
<reference evidence="1" key="2">
    <citation type="submission" date="2020-09" db="EMBL/GenBank/DDBJ databases">
        <authorList>
            <person name="Sun Q."/>
            <person name="Kim S."/>
        </authorList>
    </citation>
    <scope>NUCLEOTIDE SEQUENCE</scope>
    <source>
        <strain evidence="1">KCTC 23310</strain>
    </source>
</reference>
<evidence type="ECO:0000313" key="1">
    <source>
        <dbReference type="EMBL" id="GHC59297.1"/>
    </source>
</evidence>
<proteinExistence type="predicted"/>
<evidence type="ECO:0008006" key="3">
    <source>
        <dbReference type="Google" id="ProtNLM"/>
    </source>
</evidence>
<dbReference type="AlphaFoldDB" id="A0A918WMA7"/>
<dbReference type="NCBIfam" id="TIGR02466">
    <property type="entry name" value="TIGR02466 family protein"/>
    <property type="match status" value="1"/>
</dbReference>
<dbReference type="Proteomes" id="UP000638981">
    <property type="component" value="Unassembled WGS sequence"/>
</dbReference>
<dbReference type="RefSeq" id="WP_189411896.1">
    <property type="nucleotide sequence ID" value="NZ_BMYJ01000007.1"/>
</dbReference>
<sequence>MVSSIGSFNKKTYFPTQIFQIDLDDPGALNATLLDSIYAEQERDLKGISRSNFTELGGWHSQNNLHKATEYQALVNVIAEATARLSDELGYNPRYQLVPTTMWSIINPPGSANRAHVHPGCLWSGVYYIHAPKNAGNIEFIEPRTAHLMNQPRYAPNAQRPKECWTKVRFEPVPGRMIIFPSWLYHAVDPNMSKEKDRKGHRVIISFNLNQTKRPTA</sequence>
<protein>
    <recommendedName>
        <fullName evidence="3">JmjC domain-containing protein</fullName>
    </recommendedName>
</protein>
<dbReference type="Gene3D" id="2.60.120.620">
    <property type="entry name" value="q2cbj1_9rhob like domain"/>
    <property type="match status" value="1"/>
</dbReference>
<dbReference type="Pfam" id="PF13759">
    <property type="entry name" value="2OG-FeII_Oxy_5"/>
    <property type="match status" value="1"/>
</dbReference>
<dbReference type="InterPro" id="IPR012668">
    <property type="entry name" value="CHP02466"/>
</dbReference>
<dbReference type="EMBL" id="BMYJ01000007">
    <property type="protein sequence ID" value="GHC59297.1"/>
    <property type="molecule type" value="Genomic_DNA"/>
</dbReference>